<evidence type="ECO:0000313" key="11">
    <source>
        <dbReference type="Proteomes" id="UP001153328"/>
    </source>
</evidence>
<comment type="subcellular location">
    <subcellularLocation>
        <location evidence="1">Membrane</location>
        <topology evidence="1">Multi-pass membrane protein</topology>
    </subcellularLocation>
</comment>
<evidence type="ECO:0000256" key="3">
    <source>
        <dbReference type="ARBA" id="ARBA00022679"/>
    </source>
</evidence>
<protein>
    <recommendedName>
        <fullName evidence="9">Bacterial sugar transferase domain-containing protein</fullName>
    </recommendedName>
</protein>
<feature type="compositionally biased region" description="Gly residues" evidence="7">
    <location>
        <begin position="131"/>
        <end position="144"/>
    </location>
</feature>
<keyword evidence="5 8" id="KW-1133">Transmembrane helix</keyword>
<dbReference type="AlphaFoldDB" id="A0A9W4H4Q8"/>
<feature type="compositionally biased region" description="Basic and acidic residues" evidence="7">
    <location>
        <begin position="49"/>
        <end position="58"/>
    </location>
</feature>
<feature type="transmembrane region" description="Helical" evidence="8">
    <location>
        <begin position="238"/>
        <end position="259"/>
    </location>
</feature>
<keyword evidence="6 8" id="KW-0472">Membrane</keyword>
<gene>
    <name evidence="10" type="ORF">SBRY_50403</name>
</gene>
<feature type="transmembrane region" description="Helical" evidence="8">
    <location>
        <begin position="426"/>
        <end position="450"/>
    </location>
</feature>
<organism evidence="10 11">
    <name type="scientific">Actinacidiphila bryophytorum</name>
    <dbReference type="NCBI Taxonomy" id="1436133"/>
    <lineage>
        <taxon>Bacteria</taxon>
        <taxon>Bacillati</taxon>
        <taxon>Actinomycetota</taxon>
        <taxon>Actinomycetes</taxon>
        <taxon>Kitasatosporales</taxon>
        <taxon>Streptomycetaceae</taxon>
        <taxon>Actinacidiphila</taxon>
    </lineage>
</organism>
<evidence type="ECO:0000256" key="6">
    <source>
        <dbReference type="ARBA" id="ARBA00023136"/>
    </source>
</evidence>
<reference evidence="10" key="1">
    <citation type="submission" date="2021-06" db="EMBL/GenBank/DDBJ databases">
        <authorList>
            <person name="Arsene-Ploetze F."/>
        </authorList>
    </citation>
    <scope>NUCLEOTIDE SEQUENCE</scope>
    <source>
        <strain evidence="10">SBRY1</strain>
    </source>
</reference>
<evidence type="ECO:0000256" key="5">
    <source>
        <dbReference type="ARBA" id="ARBA00022989"/>
    </source>
</evidence>
<evidence type="ECO:0000259" key="9">
    <source>
        <dbReference type="Pfam" id="PF02397"/>
    </source>
</evidence>
<feature type="compositionally biased region" description="Basic and acidic residues" evidence="7">
    <location>
        <begin position="20"/>
        <end position="35"/>
    </location>
</feature>
<dbReference type="GO" id="GO:0016020">
    <property type="term" value="C:membrane"/>
    <property type="evidence" value="ECO:0007669"/>
    <property type="project" value="UniProtKB-SubCell"/>
</dbReference>
<dbReference type="Pfam" id="PF02397">
    <property type="entry name" value="Bac_transf"/>
    <property type="match status" value="1"/>
</dbReference>
<dbReference type="NCBIfam" id="TIGR03025">
    <property type="entry name" value="EPS_sugtrans"/>
    <property type="match status" value="1"/>
</dbReference>
<keyword evidence="3" id="KW-0808">Transferase</keyword>
<dbReference type="InterPro" id="IPR003362">
    <property type="entry name" value="Bact_transf"/>
</dbReference>
<dbReference type="InterPro" id="IPR017475">
    <property type="entry name" value="EPS_sugar_tfrase"/>
</dbReference>
<feature type="compositionally biased region" description="Pro residues" evidence="7">
    <location>
        <begin position="1"/>
        <end position="11"/>
    </location>
</feature>
<feature type="compositionally biased region" description="Low complexity" evidence="7">
    <location>
        <begin position="119"/>
        <end position="130"/>
    </location>
</feature>
<dbReference type="EMBL" id="CAJVAX010000019">
    <property type="protein sequence ID" value="CAG7650606.1"/>
    <property type="molecule type" value="Genomic_DNA"/>
</dbReference>
<feature type="compositionally biased region" description="Low complexity" evidence="7">
    <location>
        <begin position="59"/>
        <end position="68"/>
    </location>
</feature>
<dbReference type="PANTHER" id="PTHR30576">
    <property type="entry name" value="COLANIC BIOSYNTHESIS UDP-GLUCOSE LIPID CARRIER TRANSFERASE"/>
    <property type="match status" value="1"/>
</dbReference>
<keyword evidence="4 8" id="KW-0812">Transmembrane</keyword>
<evidence type="ECO:0000256" key="4">
    <source>
        <dbReference type="ARBA" id="ARBA00022692"/>
    </source>
</evidence>
<sequence>MTPDPTPPAPQQPTSTRTYDPARAEKPPRDEDRPVNRPSPDTYGTRPYDPGRPDDRPGMRPAPQQPAATRAYDPTRPENRPGNRPTPDTHGTRTAAQQRPRTRTYDPTRADERLGSRPGGTRTYGRRPLGGVRGRGYAGVGRRGVGQPRHRAVRERVGGVLAGADCAGAVGGVAVAVPHGVVAGCVVAGCLLLTQHRAGLYRPGFAPGAFTELPGLAWRTVLAWGLLAVVAGPGAPGWAGLAAAVAVTVAVAGGLRAAVYGTRRRMARRRPASTLVVGADAASAARIAAVLHARPEYGMRPVGLAAPAPVRPAPPQPPQNVHMASPYGAAPVPPPVLPVLPSPGDVTRAVIQNAVRDAVVAGPATLDARTTATVRLLAAQGCRLWQVDAERRGKGADAGHLWGHPCRRLDPYPPTAGRAARGGKRLLDAAVAAAALLCLAPVLAACALAMRLADGPGVIFRQERIGLHGRPFTLLKFRTLRPEDEHESATLWNIAEDHRMSRAGRLMRRTSLDELPQLWNVLRGDMSLVGPRPERPYFVAQFSQTLPGYADRHRMPAGITGLAQVHGLRGDTSIADRARFDNHYIDSWTLWQDVSILLRTAATLFRCGGS</sequence>
<comment type="caution">
    <text evidence="10">The sequence shown here is derived from an EMBL/GenBank/DDBJ whole genome shotgun (WGS) entry which is preliminary data.</text>
</comment>
<accession>A0A9W4H4Q8</accession>
<evidence type="ECO:0000256" key="1">
    <source>
        <dbReference type="ARBA" id="ARBA00004141"/>
    </source>
</evidence>
<evidence type="ECO:0000313" key="10">
    <source>
        <dbReference type="EMBL" id="CAG7650606.1"/>
    </source>
</evidence>
<evidence type="ECO:0000256" key="2">
    <source>
        <dbReference type="ARBA" id="ARBA00006464"/>
    </source>
</evidence>
<evidence type="ECO:0000256" key="8">
    <source>
        <dbReference type="SAM" id="Phobius"/>
    </source>
</evidence>
<keyword evidence="11" id="KW-1185">Reference proteome</keyword>
<feature type="transmembrane region" description="Helical" evidence="8">
    <location>
        <begin position="169"/>
        <end position="194"/>
    </location>
</feature>
<proteinExistence type="inferred from homology"/>
<dbReference type="GO" id="GO:0016780">
    <property type="term" value="F:phosphotransferase activity, for other substituted phosphate groups"/>
    <property type="evidence" value="ECO:0007669"/>
    <property type="project" value="TreeGrafter"/>
</dbReference>
<dbReference type="PANTHER" id="PTHR30576:SF0">
    <property type="entry name" value="UNDECAPRENYL-PHOSPHATE N-ACETYLGALACTOSAMINYL 1-PHOSPHATE TRANSFERASE-RELATED"/>
    <property type="match status" value="1"/>
</dbReference>
<dbReference type="Proteomes" id="UP001153328">
    <property type="component" value="Unassembled WGS sequence"/>
</dbReference>
<comment type="similarity">
    <text evidence="2">Belongs to the bacterial sugar transferase family.</text>
</comment>
<evidence type="ECO:0000256" key="7">
    <source>
        <dbReference type="SAM" id="MobiDB-lite"/>
    </source>
</evidence>
<feature type="transmembrane region" description="Helical" evidence="8">
    <location>
        <begin position="215"/>
        <end position="232"/>
    </location>
</feature>
<name>A0A9W4H4Q8_9ACTN</name>
<feature type="domain" description="Bacterial sugar transferase" evidence="9">
    <location>
        <begin position="424"/>
        <end position="605"/>
    </location>
</feature>
<feature type="compositionally biased region" description="Basic and acidic residues" evidence="7">
    <location>
        <begin position="103"/>
        <end position="115"/>
    </location>
</feature>
<feature type="region of interest" description="Disordered" evidence="7">
    <location>
        <begin position="1"/>
        <end position="151"/>
    </location>
</feature>